<feature type="compositionally biased region" description="Polar residues" evidence="1">
    <location>
        <begin position="87"/>
        <end position="114"/>
    </location>
</feature>
<sequence>MRRMRAKPAAHHNLTTPFIYKDLQVATHVFLRDDTVRRPFQPPYLGPYEVLARPNRRLYTILVNDRPSNISIERLKPAYLPAEEAEVSTTGPSKPTETSPSTYPLTKRVTFQEN</sequence>
<keyword evidence="3" id="KW-1185">Reference proteome</keyword>
<accession>A0A0J7N0G0</accession>
<reference evidence="2 3" key="1">
    <citation type="submission" date="2015-04" db="EMBL/GenBank/DDBJ databases">
        <title>Lasius niger genome sequencing.</title>
        <authorList>
            <person name="Konorov E.A."/>
            <person name="Nikitin M.A."/>
            <person name="Kirill M.V."/>
            <person name="Chang P."/>
        </authorList>
    </citation>
    <scope>NUCLEOTIDE SEQUENCE [LARGE SCALE GENOMIC DNA]</scope>
    <source>
        <tissue evidence="2">Whole</tissue>
    </source>
</reference>
<evidence type="ECO:0000313" key="3">
    <source>
        <dbReference type="Proteomes" id="UP000036403"/>
    </source>
</evidence>
<dbReference type="PANTHER" id="PTHR38681">
    <property type="entry name" value="RETROVIRUS-RELATED POL POLYPROTEIN FROM TRANSPOSON 412-LIKE PROTEIN-RELATED"/>
    <property type="match status" value="1"/>
</dbReference>
<dbReference type="PaxDb" id="67767-A0A0J7N0G0"/>
<dbReference type="Proteomes" id="UP000036403">
    <property type="component" value="Unassembled WGS sequence"/>
</dbReference>
<dbReference type="PANTHER" id="PTHR38681:SF1">
    <property type="entry name" value="RETROVIRUS-RELATED POL POLYPROTEIN FROM TRANSPOSON 412-LIKE PROTEIN"/>
    <property type="match status" value="1"/>
</dbReference>
<gene>
    <name evidence="2" type="ORF">RF55_15004</name>
</gene>
<evidence type="ECO:0000256" key="1">
    <source>
        <dbReference type="SAM" id="MobiDB-lite"/>
    </source>
</evidence>
<dbReference type="STRING" id="67767.A0A0J7N0G0"/>
<dbReference type="AlphaFoldDB" id="A0A0J7N0G0"/>
<dbReference type="OrthoDB" id="7695055at2759"/>
<protein>
    <submittedName>
        <fullName evidence="2">Gag-pol protein</fullName>
    </submittedName>
</protein>
<evidence type="ECO:0000313" key="2">
    <source>
        <dbReference type="EMBL" id="KMQ86115.1"/>
    </source>
</evidence>
<proteinExistence type="predicted"/>
<comment type="caution">
    <text evidence="2">The sequence shown here is derived from an EMBL/GenBank/DDBJ whole genome shotgun (WGS) entry which is preliminary data.</text>
</comment>
<feature type="region of interest" description="Disordered" evidence="1">
    <location>
        <begin position="83"/>
        <end position="114"/>
    </location>
</feature>
<organism evidence="2 3">
    <name type="scientific">Lasius niger</name>
    <name type="common">Black garden ant</name>
    <dbReference type="NCBI Taxonomy" id="67767"/>
    <lineage>
        <taxon>Eukaryota</taxon>
        <taxon>Metazoa</taxon>
        <taxon>Ecdysozoa</taxon>
        <taxon>Arthropoda</taxon>
        <taxon>Hexapoda</taxon>
        <taxon>Insecta</taxon>
        <taxon>Pterygota</taxon>
        <taxon>Neoptera</taxon>
        <taxon>Endopterygota</taxon>
        <taxon>Hymenoptera</taxon>
        <taxon>Apocrita</taxon>
        <taxon>Aculeata</taxon>
        <taxon>Formicoidea</taxon>
        <taxon>Formicidae</taxon>
        <taxon>Formicinae</taxon>
        <taxon>Lasius</taxon>
        <taxon>Lasius</taxon>
    </lineage>
</organism>
<name>A0A0J7N0G0_LASNI</name>
<dbReference type="EMBL" id="LBMM01012610">
    <property type="protein sequence ID" value="KMQ86115.1"/>
    <property type="molecule type" value="Genomic_DNA"/>
</dbReference>